<keyword evidence="3" id="KW-1185">Reference proteome</keyword>
<feature type="transmembrane region" description="Helical" evidence="1">
    <location>
        <begin position="6"/>
        <end position="28"/>
    </location>
</feature>
<accession>A0A5A9ZU63</accession>
<keyword evidence="1" id="KW-0472">Membrane</keyword>
<proteinExistence type="predicted"/>
<keyword evidence="1" id="KW-0812">Transmembrane</keyword>
<dbReference type="AlphaFoldDB" id="A0A5A9ZU63"/>
<comment type="caution">
    <text evidence="2">The sequence shown here is derived from an EMBL/GenBank/DDBJ whole genome shotgun (WGS) entry which is preliminary data.</text>
</comment>
<evidence type="ECO:0000313" key="3">
    <source>
        <dbReference type="Proteomes" id="UP000325291"/>
    </source>
</evidence>
<organism evidence="2 3">
    <name type="scientific">Aquicoccus porphyridii</name>
    <dbReference type="NCBI Taxonomy" id="1852029"/>
    <lineage>
        <taxon>Bacteria</taxon>
        <taxon>Pseudomonadati</taxon>
        <taxon>Pseudomonadota</taxon>
        <taxon>Alphaproteobacteria</taxon>
        <taxon>Rhodobacterales</taxon>
        <taxon>Paracoccaceae</taxon>
        <taxon>Aquicoccus</taxon>
    </lineage>
</organism>
<dbReference type="RefSeq" id="WP_111363705.1">
    <property type="nucleotide sequence ID" value="NZ_VINQ01000002.1"/>
</dbReference>
<name>A0A5A9ZU63_9RHOB</name>
<dbReference type="EMBL" id="VINQ01000002">
    <property type="protein sequence ID" value="KAA0920265.1"/>
    <property type="molecule type" value="Genomic_DNA"/>
</dbReference>
<protein>
    <submittedName>
        <fullName evidence="2">Uncharacterized protein</fullName>
    </submittedName>
</protein>
<keyword evidence="1" id="KW-1133">Transmembrane helix</keyword>
<sequence length="71" mass="7530">MLFLIWAGAGVTLIGLLGLAWCIVRAAAAKRENLSDEAMRARLARLVPINLASLLLSAIGLMIVIIGIFLA</sequence>
<evidence type="ECO:0000313" key="2">
    <source>
        <dbReference type="EMBL" id="KAA0920265.1"/>
    </source>
</evidence>
<gene>
    <name evidence="2" type="ORF">FLO80_03885</name>
</gene>
<evidence type="ECO:0000256" key="1">
    <source>
        <dbReference type="SAM" id="Phobius"/>
    </source>
</evidence>
<dbReference type="Proteomes" id="UP000325291">
    <property type="component" value="Unassembled WGS sequence"/>
</dbReference>
<feature type="transmembrane region" description="Helical" evidence="1">
    <location>
        <begin position="49"/>
        <end position="70"/>
    </location>
</feature>
<reference evidence="2 3" key="1">
    <citation type="submission" date="2019-07" db="EMBL/GenBank/DDBJ databases">
        <title>Aquicoccus porphyridii gen. nov., sp. nov., isolated from a small marine red alga, Porphyridium marinum.</title>
        <authorList>
            <person name="Liu L."/>
        </authorList>
    </citation>
    <scope>NUCLEOTIDE SEQUENCE [LARGE SCALE GENOMIC DNA]</scope>
    <source>
        <strain evidence="2 3">L1 8-17</strain>
    </source>
</reference>